<dbReference type="SMART" id="SM00220">
    <property type="entry name" value="S_TKc"/>
    <property type="match status" value="1"/>
</dbReference>
<dbReference type="PROSITE" id="PS50011">
    <property type="entry name" value="PROTEIN_KINASE_DOM"/>
    <property type="match status" value="1"/>
</dbReference>
<name>A0ABR2MI32_9ASPA</name>
<dbReference type="Proteomes" id="UP001412067">
    <property type="component" value="Unassembled WGS sequence"/>
</dbReference>
<evidence type="ECO:0000313" key="5">
    <source>
        <dbReference type="Proteomes" id="UP001412067"/>
    </source>
</evidence>
<dbReference type="InterPro" id="IPR008271">
    <property type="entry name" value="Ser/Thr_kinase_AS"/>
</dbReference>
<reference evidence="4 5" key="1">
    <citation type="journal article" date="2022" name="Nat. Plants">
        <title>Genomes of leafy and leafless Platanthera orchids illuminate the evolution of mycoheterotrophy.</title>
        <authorList>
            <person name="Li M.H."/>
            <person name="Liu K.W."/>
            <person name="Li Z."/>
            <person name="Lu H.C."/>
            <person name="Ye Q.L."/>
            <person name="Zhang D."/>
            <person name="Wang J.Y."/>
            <person name="Li Y.F."/>
            <person name="Zhong Z.M."/>
            <person name="Liu X."/>
            <person name="Yu X."/>
            <person name="Liu D.K."/>
            <person name="Tu X.D."/>
            <person name="Liu B."/>
            <person name="Hao Y."/>
            <person name="Liao X.Y."/>
            <person name="Jiang Y.T."/>
            <person name="Sun W.H."/>
            <person name="Chen J."/>
            <person name="Chen Y.Q."/>
            <person name="Ai Y."/>
            <person name="Zhai J.W."/>
            <person name="Wu S.S."/>
            <person name="Zhou Z."/>
            <person name="Hsiao Y.Y."/>
            <person name="Wu W.L."/>
            <person name="Chen Y.Y."/>
            <person name="Lin Y.F."/>
            <person name="Hsu J.L."/>
            <person name="Li C.Y."/>
            <person name="Wang Z.W."/>
            <person name="Zhao X."/>
            <person name="Zhong W.Y."/>
            <person name="Ma X.K."/>
            <person name="Ma L."/>
            <person name="Huang J."/>
            <person name="Chen G.Z."/>
            <person name="Huang M.Z."/>
            <person name="Huang L."/>
            <person name="Peng D.H."/>
            <person name="Luo Y.B."/>
            <person name="Zou S.Q."/>
            <person name="Chen S.P."/>
            <person name="Lan S."/>
            <person name="Tsai W.C."/>
            <person name="Van de Peer Y."/>
            <person name="Liu Z.J."/>
        </authorList>
    </citation>
    <scope>NUCLEOTIDE SEQUENCE [LARGE SCALE GENOMIC DNA]</scope>
    <source>
        <strain evidence="4">Lor288</strain>
    </source>
</reference>
<keyword evidence="5" id="KW-1185">Reference proteome</keyword>
<proteinExistence type="predicted"/>
<dbReference type="PROSITE" id="PS00108">
    <property type="entry name" value="PROTEIN_KINASE_ST"/>
    <property type="match status" value="1"/>
</dbReference>
<dbReference type="InterPro" id="IPR001245">
    <property type="entry name" value="Ser-Thr/Tyr_kinase_cat_dom"/>
</dbReference>
<dbReference type="InterPro" id="IPR011009">
    <property type="entry name" value="Kinase-like_dom_sf"/>
</dbReference>
<dbReference type="Pfam" id="PF07714">
    <property type="entry name" value="PK_Tyr_Ser-Thr"/>
    <property type="match status" value="1"/>
</dbReference>
<organism evidence="4 5">
    <name type="scientific">Platanthera guangdongensis</name>
    <dbReference type="NCBI Taxonomy" id="2320717"/>
    <lineage>
        <taxon>Eukaryota</taxon>
        <taxon>Viridiplantae</taxon>
        <taxon>Streptophyta</taxon>
        <taxon>Embryophyta</taxon>
        <taxon>Tracheophyta</taxon>
        <taxon>Spermatophyta</taxon>
        <taxon>Magnoliopsida</taxon>
        <taxon>Liliopsida</taxon>
        <taxon>Asparagales</taxon>
        <taxon>Orchidaceae</taxon>
        <taxon>Orchidoideae</taxon>
        <taxon>Orchideae</taxon>
        <taxon>Orchidinae</taxon>
        <taxon>Platanthera</taxon>
    </lineage>
</organism>
<dbReference type="InterPro" id="IPR051343">
    <property type="entry name" value="G-type_lectin_kinases/EP1-like"/>
</dbReference>
<protein>
    <submittedName>
        <fullName evidence="4">G-type lectin S-receptor-like serine/threonine-protein kinase SD2-5</fullName>
    </submittedName>
</protein>
<dbReference type="SUPFAM" id="SSF56112">
    <property type="entry name" value="Protein kinase-like (PK-like)"/>
    <property type="match status" value="1"/>
</dbReference>
<evidence type="ECO:0000256" key="2">
    <source>
        <dbReference type="ARBA" id="ARBA00022734"/>
    </source>
</evidence>
<comment type="caution">
    <text evidence="4">The sequence shown here is derived from an EMBL/GenBank/DDBJ whole genome shotgun (WGS) entry which is preliminary data.</text>
</comment>
<dbReference type="Gene3D" id="1.10.510.10">
    <property type="entry name" value="Transferase(Phosphotransferase) domain 1"/>
    <property type="match status" value="1"/>
</dbReference>
<dbReference type="PANTHER" id="PTHR47976:SF30">
    <property type="entry name" value="RECEPTOR-LIKE SERINE_THREONINE-PROTEIN KINASE"/>
    <property type="match status" value="1"/>
</dbReference>
<feature type="domain" description="Protein kinase" evidence="3">
    <location>
        <begin position="4"/>
        <end position="182"/>
    </location>
</feature>
<evidence type="ECO:0000256" key="1">
    <source>
        <dbReference type="ARBA" id="ARBA00022729"/>
    </source>
</evidence>
<keyword evidence="1" id="KW-0732">Signal</keyword>
<evidence type="ECO:0000313" key="4">
    <source>
        <dbReference type="EMBL" id="KAK8963369.1"/>
    </source>
</evidence>
<evidence type="ECO:0000259" key="3">
    <source>
        <dbReference type="PROSITE" id="PS50011"/>
    </source>
</evidence>
<dbReference type="PANTHER" id="PTHR47976">
    <property type="entry name" value="G-TYPE LECTIN S-RECEPTOR-LIKE SERINE/THREONINE-PROTEIN KINASE SD2-5"/>
    <property type="match status" value="1"/>
</dbReference>
<accession>A0ABR2MI32</accession>
<dbReference type="Gene3D" id="3.30.200.20">
    <property type="entry name" value="Phosphorylase Kinase, domain 1"/>
    <property type="match status" value="1"/>
</dbReference>
<gene>
    <name evidence="4" type="primary">SD25</name>
    <name evidence="4" type="ORF">KSP40_PGU004292</name>
</gene>
<dbReference type="EMBL" id="JBBWWR010000007">
    <property type="protein sequence ID" value="KAK8963369.1"/>
    <property type="molecule type" value="Genomic_DNA"/>
</dbReference>
<sequence>MATKNFKNKLGEGGFRSVYEGTLRNDTKVTVKRLNGVRRAKTEFVAEMKTLVAIHHINLVKLIGFCSEGDHRLLVFEFMPNGSLDKWIFNRTHNASPDWQTKYRIISNIAKGLSYLHEGCKQRIIHRDIKPQNILLDENFNAKVADFGLAKLVDRDQDQVMTRMIGVCFVSPSTVIRKKFSR</sequence>
<keyword evidence="2" id="KW-0430">Lectin</keyword>
<dbReference type="InterPro" id="IPR000719">
    <property type="entry name" value="Prot_kinase_dom"/>
</dbReference>